<organism evidence="6 7">
    <name type="scientific">Candidatus Lokiarchaeum ossiferum</name>
    <dbReference type="NCBI Taxonomy" id="2951803"/>
    <lineage>
        <taxon>Archaea</taxon>
        <taxon>Promethearchaeati</taxon>
        <taxon>Promethearchaeota</taxon>
        <taxon>Promethearchaeia</taxon>
        <taxon>Promethearchaeales</taxon>
        <taxon>Promethearchaeaceae</taxon>
        <taxon>Candidatus Lokiarchaeum</taxon>
    </lineage>
</organism>
<dbReference type="Proteomes" id="UP001208689">
    <property type="component" value="Chromosome"/>
</dbReference>
<dbReference type="Pfam" id="PF04060">
    <property type="entry name" value="FeS"/>
    <property type="match status" value="1"/>
</dbReference>
<evidence type="ECO:0000313" key="7">
    <source>
        <dbReference type="Proteomes" id="UP001208689"/>
    </source>
</evidence>
<dbReference type="NCBIfam" id="NF003195">
    <property type="entry name" value="PRK04165.1"/>
    <property type="match status" value="1"/>
</dbReference>
<accession>A0ABY6HWP4</accession>
<sequence>MKNRATPLQIFKFLDKTNCKLCGKESCLEFATDVLERNIALKKCEHLQFPEQQMNYHQIRKLLLPPQKEVIFGTGTRKCKIGGEEVLYRHQRTFYNPTAIAVEISDNISDWKEFEKKIQYLTDLSIIRIGEKLTLDALAIRYTSQIPENYIKVVELVFKISNLPVILCCLDPSIVEGILEHFHAHRPLIYAANSQNADTFAKISRKYDVPLACFAPDLSSLVNLISSLEKFGVTDIVIDPGTFFTSGGKFFTLNRIQEIRYNIFENHHSLMGYPLMGVPAVLWSQNQTNISSVEELSAGFNLTPEIQKIFEDQSQASTSLWKKQYEEVLMGILLQTIDSNLIISHVGQNAEEIWGLMALMTYRQNIFTDPRVYPRVDPGLTIINSPSEWSPVYVTSNYRMTKIPVEQDLIDANLDGYLVVVDTEGIGIESATAGGQFNEEQIKKTLDKHNIFNKIRHRIIIIPGMAARLKAPLEDLAKCEVWVGPRDSSSIPSFIQEKWKIDEIKAKYSQT</sequence>
<dbReference type="Pfam" id="PF03599">
    <property type="entry name" value="CdhD"/>
    <property type="match status" value="1"/>
</dbReference>
<dbReference type="InterPro" id="IPR007202">
    <property type="entry name" value="4Fe-4S_dom"/>
</dbReference>
<reference evidence="6" key="1">
    <citation type="submission" date="2022-09" db="EMBL/GenBank/DDBJ databases">
        <title>Actin cytoskeleton and complex cell architecture in an #Asgard archaeon.</title>
        <authorList>
            <person name="Ponce Toledo R.I."/>
            <person name="Schleper C."/>
            <person name="Rodrigues Oliveira T."/>
            <person name="Wollweber F."/>
            <person name="Xu J."/>
            <person name="Rittmann S."/>
            <person name="Klingl A."/>
            <person name="Pilhofer M."/>
        </authorList>
    </citation>
    <scope>NUCLEOTIDE SEQUENCE</scope>
    <source>
        <strain evidence="6">B-35</strain>
    </source>
</reference>
<name>A0ABY6HWP4_9ARCH</name>
<feature type="domain" description="4Fe-4S" evidence="5">
    <location>
        <begin position="2"/>
        <end position="65"/>
    </location>
</feature>
<keyword evidence="4" id="KW-0411">Iron-sulfur</keyword>
<keyword evidence="7" id="KW-1185">Reference proteome</keyword>
<protein>
    <submittedName>
        <fullName evidence="6">Acetyl-CoA decarbonylase/synthase complex subunit gamma</fullName>
        <ecNumber evidence="6">2.1.1.245</ecNumber>
    </submittedName>
</protein>
<dbReference type="SUPFAM" id="SSF51717">
    <property type="entry name" value="Dihydropteroate synthetase-like"/>
    <property type="match status" value="1"/>
</dbReference>
<dbReference type="PANTHER" id="PTHR36214:SF3">
    <property type="entry name" value="ACETYL-COA DECARBONYLASE_SYNTHASE COMPLEX SUBUNIT GAMMA"/>
    <property type="match status" value="1"/>
</dbReference>
<dbReference type="EMBL" id="CP104013">
    <property type="protein sequence ID" value="UYP47949.1"/>
    <property type="molecule type" value="Genomic_DNA"/>
</dbReference>
<dbReference type="GO" id="GO:0032259">
    <property type="term" value="P:methylation"/>
    <property type="evidence" value="ECO:0007669"/>
    <property type="project" value="UniProtKB-KW"/>
</dbReference>
<keyword evidence="6" id="KW-0489">Methyltransferase</keyword>
<dbReference type="InterPro" id="IPR011005">
    <property type="entry name" value="Dihydropteroate_synth-like_sf"/>
</dbReference>
<dbReference type="PROSITE" id="PS51656">
    <property type="entry name" value="4FE4S"/>
    <property type="match status" value="1"/>
</dbReference>
<dbReference type="InterPro" id="IPR016041">
    <property type="entry name" value="Ac-CoA_synth_d_su_TIM-brl"/>
</dbReference>
<dbReference type="PANTHER" id="PTHR36214">
    <property type="match status" value="1"/>
</dbReference>
<evidence type="ECO:0000256" key="3">
    <source>
        <dbReference type="ARBA" id="ARBA00023004"/>
    </source>
</evidence>
<dbReference type="Gene3D" id="3.20.20.20">
    <property type="entry name" value="Dihydropteroate synthase-like"/>
    <property type="match status" value="1"/>
</dbReference>
<proteinExistence type="predicted"/>
<keyword evidence="1" id="KW-0004">4Fe-4S</keyword>
<evidence type="ECO:0000256" key="4">
    <source>
        <dbReference type="ARBA" id="ARBA00023014"/>
    </source>
</evidence>
<evidence type="ECO:0000259" key="5">
    <source>
        <dbReference type="PROSITE" id="PS51656"/>
    </source>
</evidence>
<dbReference type="GO" id="GO:0008168">
    <property type="term" value="F:methyltransferase activity"/>
    <property type="evidence" value="ECO:0007669"/>
    <property type="project" value="UniProtKB-KW"/>
</dbReference>
<keyword evidence="6" id="KW-0808">Transferase</keyword>
<dbReference type="EC" id="2.1.1.245" evidence="6"/>
<keyword evidence="3" id="KW-0408">Iron</keyword>
<dbReference type="Gene3D" id="3.40.50.11600">
    <property type="match status" value="1"/>
</dbReference>
<evidence type="ECO:0000256" key="1">
    <source>
        <dbReference type="ARBA" id="ARBA00022485"/>
    </source>
</evidence>
<evidence type="ECO:0000313" key="6">
    <source>
        <dbReference type="EMBL" id="UYP47949.1"/>
    </source>
</evidence>
<gene>
    <name evidence="6" type="ORF">NEF87_004234</name>
</gene>
<evidence type="ECO:0000256" key="2">
    <source>
        <dbReference type="ARBA" id="ARBA00022723"/>
    </source>
</evidence>
<keyword evidence="2" id="KW-0479">Metal-binding</keyword>
<dbReference type="InterPro" id="IPR051069">
    <property type="entry name" value="ACDS_complex_subunit"/>
</dbReference>